<keyword evidence="6 7" id="KW-0539">Nucleus</keyword>
<dbReference type="EMBL" id="JRES01000332">
    <property type="protein sequence ID" value="KNC32231.1"/>
    <property type="molecule type" value="Genomic_DNA"/>
</dbReference>
<dbReference type="FunFam" id="1.10.10.60:FF:000003">
    <property type="entry name" value="Iroquois-class homeobox protein IRX"/>
    <property type="match status" value="1"/>
</dbReference>
<feature type="domain" description="Homeobox" evidence="9">
    <location>
        <begin position="327"/>
        <end position="390"/>
    </location>
</feature>
<reference evidence="10 11" key="1">
    <citation type="journal article" date="2015" name="Nat. Commun.">
        <title>Lucilia cuprina genome unlocks parasitic fly biology to underpin future interventions.</title>
        <authorList>
            <person name="Anstead C.A."/>
            <person name="Korhonen P.K."/>
            <person name="Young N.D."/>
            <person name="Hall R.S."/>
            <person name="Jex A.R."/>
            <person name="Murali S.C."/>
            <person name="Hughes D.S."/>
            <person name="Lee S.F."/>
            <person name="Perry T."/>
            <person name="Stroehlein A.J."/>
            <person name="Ansell B.R."/>
            <person name="Breugelmans B."/>
            <person name="Hofmann A."/>
            <person name="Qu J."/>
            <person name="Dugan S."/>
            <person name="Lee S.L."/>
            <person name="Chao H."/>
            <person name="Dinh H."/>
            <person name="Han Y."/>
            <person name="Doddapaneni H.V."/>
            <person name="Worley K.C."/>
            <person name="Muzny D.M."/>
            <person name="Ioannidis P."/>
            <person name="Waterhouse R.M."/>
            <person name="Zdobnov E.M."/>
            <person name="James P.J."/>
            <person name="Bagnall N.H."/>
            <person name="Kotze A.C."/>
            <person name="Gibbs R.A."/>
            <person name="Richards S."/>
            <person name="Batterham P."/>
            <person name="Gasser R.B."/>
        </authorList>
    </citation>
    <scope>NUCLEOTIDE SEQUENCE [LARGE SCALE GENOMIC DNA]</scope>
    <source>
        <strain evidence="10 11">LS</strain>
        <tissue evidence="10">Full body</tissue>
    </source>
</reference>
<dbReference type="InterPro" id="IPR009057">
    <property type="entry name" value="Homeodomain-like_sf"/>
</dbReference>
<dbReference type="PANTHER" id="PTHR11211">
    <property type="entry name" value="IROQUOIS-CLASS HOMEODOMAIN PROTEIN IRX"/>
    <property type="match status" value="1"/>
</dbReference>
<proteinExistence type="inferred from homology"/>
<keyword evidence="11" id="KW-1185">Reference proteome</keyword>
<feature type="region of interest" description="Disordered" evidence="8">
    <location>
        <begin position="391"/>
        <end position="441"/>
    </location>
</feature>
<dbReference type="SUPFAM" id="SSF46689">
    <property type="entry name" value="Homeodomain-like"/>
    <property type="match status" value="1"/>
</dbReference>
<dbReference type="OrthoDB" id="5399138at2759"/>
<feature type="non-terminal residue" evidence="10">
    <location>
        <position position="1"/>
    </location>
</feature>
<feature type="compositionally biased region" description="Basic and acidic residues" evidence="8">
    <location>
        <begin position="391"/>
        <end position="401"/>
    </location>
</feature>
<dbReference type="InterPro" id="IPR017970">
    <property type="entry name" value="Homeobox_CS"/>
</dbReference>
<dbReference type="InterPro" id="IPR001356">
    <property type="entry name" value="HD"/>
</dbReference>
<evidence type="ECO:0000256" key="3">
    <source>
        <dbReference type="ARBA" id="ARBA00023125"/>
    </source>
</evidence>
<dbReference type="GO" id="GO:0000981">
    <property type="term" value="F:DNA-binding transcription factor activity, RNA polymerase II-specific"/>
    <property type="evidence" value="ECO:0007669"/>
    <property type="project" value="InterPro"/>
</dbReference>
<feature type="region of interest" description="Disordered" evidence="8">
    <location>
        <begin position="25"/>
        <end position="66"/>
    </location>
</feature>
<feature type="compositionally biased region" description="Basic and acidic residues" evidence="8">
    <location>
        <begin position="410"/>
        <end position="421"/>
    </location>
</feature>
<sequence>FLTSSHLLSSGHPNVQSPLAATTLTSTSSSISPSPAAGADNSVTSSNSDSSAGTLTPDAVSQTSALGSTTTSTAACSSVENPSNPYPLTATATAISPNCCDNGRPMVTDPITGQTICSCQYDANNSTRLSTLGSYSRLSSATPVAGVGMSVFGSTYPSNDQNPYPSIAVESATPFYTSLRLRGPLSYCSPVLLPNYADLLEFCRWDYRHRKLHSRDRLGVSFWQVWRKIVALFLFHRLASPSWFFEVSFEMSLLSSYCLKNKIKVSQISLVITDPSKHKRQKAVPTTPYALKDTASSAAAWTSTPLQPSSYYTYDPTFGACGYGASYDLASRRKNATRESTATLKAWLNEHMKNPYPTKGEKIMLAIITKMTLTQVSTWFANARRRLKKENKMTWEPKNRTEDEDALGSDDEKEHEDDARIRSTSSTSVAASASAAPLQTPVMPTLKRVEYETHLSATGGNGAIGLNNNVANSGGGGAVSSAGALTGVGVATDLTGNHHHHSITGLSTQVKDPYHLALPQNLQQYSTNFYYTNAAAAAAVNQQYSHTQHAAATATTLSPTMRPQISYDTSLLMPPQHHLLSTSSSSSSSAAASTSAAGYTVERR</sequence>
<comment type="caution">
    <text evidence="10">The sequence shown here is derived from an EMBL/GenBank/DDBJ whole genome shotgun (WGS) entry which is preliminary data.</text>
</comment>
<evidence type="ECO:0000256" key="8">
    <source>
        <dbReference type="SAM" id="MobiDB-lite"/>
    </source>
</evidence>
<dbReference type="InterPro" id="IPR008422">
    <property type="entry name" value="KN_HD"/>
</dbReference>
<dbReference type="GO" id="GO:0007474">
    <property type="term" value="P:imaginal disc-derived wing vein specification"/>
    <property type="evidence" value="ECO:0007669"/>
    <property type="project" value="UniProtKB-ARBA"/>
</dbReference>
<evidence type="ECO:0000256" key="4">
    <source>
        <dbReference type="ARBA" id="ARBA00023155"/>
    </source>
</evidence>
<keyword evidence="5" id="KW-0010">Activator</keyword>
<dbReference type="GO" id="GO:0048468">
    <property type="term" value="P:cell development"/>
    <property type="evidence" value="ECO:0007669"/>
    <property type="project" value="TreeGrafter"/>
</dbReference>
<feature type="DNA-binding region" description="Homeobox" evidence="7">
    <location>
        <begin position="329"/>
        <end position="391"/>
    </location>
</feature>
<dbReference type="AlphaFoldDB" id="A0A0L0CJ01"/>
<comment type="similarity">
    <text evidence="2">Belongs to the TALE/IRO homeobox family.</text>
</comment>
<dbReference type="CDD" id="cd00086">
    <property type="entry name" value="homeodomain"/>
    <property type="match status" value="1"/>
</dbReference>
<dbReference type="PROSITE" id="PS00027">
    <property type="entry name" value="HOMEOBOX_1"/>
    <property type="match status" value="1"/>
</dbReference>
<keyword evidence="3 7" id="KW-0238">DNA-binding</keyword>
<dbReference type="PANTHER" id="PTHR11211:SF40">
    <property type="entry name" value="MIRROR, ISOFORM C"/>
    <property type="match status" value="1"/>
</dbReference>
<dbReference type="GO" id="GO:0030182">
    <property type="term" value="P:neuron differentiation"/>
    <property type="evidence" value="ECO:0007669"/>
    <property type="project" value="TreeGrafter"/>
</dbReference>
<comment type="subcellular location">
    <subcellularLocation>
        <location evidence="1 7">Nucleus</location>
    </subcellularLocation>
</comment>
<dbReference type="GO" id="GO:0000978">
    <property type="term" value="F:RNA polymerase II cis-regulatory region sequence-specific DNA binding"/>
    <property type="evidence" value="ECO:0007669"/>
    <property type="project" value="TreeGrafter"/>
</dbReference>
<evidence type="ECO:0000313" key="11">
    <source>
        <dbReference type="Proteomes" id="UP000037069"/>
    </source>
</evidence>
<evidence type="ECO:0000256" key="6">
    <source>
        <dbReference type="ARBA" id="ARBA00023242"/>
    </source>
</evidence>
<dbReference type="Pfam" id="PF05920">
    <property type="entry name" value="Homeobox_KN"/>
    <property type="match status" value="1"/>
</dbReference>
<evidence type="ECO:0000256" key="1">
    <source>
        <dbReference type="ARBA" id="ARBA00004123"/>
    </source>
</evidence>
<dbReference type="PROSITE" id="PS50071">
    <property type="entry name" value="HOMEOBOX_2"/>
    <property type="match status" value="1"/>
</dbReference>
<evidence type="ECO:0000256" key="5">
    <source>
        <dbReference type="ARBA" id="ARBA00023159"/>
    </source>
</evidence>
<dbReference type="Gene3D" id="1.10.10.60">
    <property type="entry name" value="Homeodomain-like"/>
    <property type="match status" value="1"/>
</dbReference>
<dbReference type="GO" id="GO:0045317">
    <property type="term" value="P:equator specification"/>
    <property type="evidence" value="ECO:0007669"/>
    <property type="project" value="UniProtKB-ARBA"/>
</dbReference>
<dbReference type="Proteomes" id="UP000037069">
    <property type="component" value="Unassembled WGS sequence"/>
</dbReference>
<evidence type="ECO:0000313" key="10">
    <source>
        <dbReference type="EMBL" id="KNC32231.1"/>
    </source>
</evidence>
<feature type="region of interest" description="Disordered" evidence="8">
    <location>
        <begin position="576"/>
        <end position="604"/>
    </location>
</feature>
<protein>
    <submittedName>
        <fullName evidence="10">Homeobox protein caupolican</fullName>
    </submittedName>
</protein>
<feature type="compositionally biased region" description="Low complexity" evidence="8">
    <location>
        <begin position="25"/>
        <end position="51"/>
    </location>
</feature>
<dbReference type="GO" id="GO:0042693">
    <property type="term" value="P:muscle cell fate commitment"/>
    <property type="evidence" value="ECO:0007669"/>
    <property type="project" value="UniProtKB-ARBA"/>
</dbReference>
<evidence type="ECO:0000256" key="2">
    <source>
        <dbReference type="ARBA" id="ARBA00008446"/>
    </source>
</evidence>
<name>A0A0L0CJ01_LUCCU</name>
<dbReference type="GO" id="GO:0005634">
    <property type="term" value="C:nucleus"/>
    <property type="evidence" value="ECO:0007669"/>
    <property type="project" value="UniProtKB-SubCell"/>
</dbReference>
<dbReference type="SMART" id="SM00389">
    <property type="entry name" value="HOX"/>
    <property type="match status" value="1"/>
</dbReference>
<dbReference type="STRING" id="7375.A0A0L0CJ01"/>
<accession>A0A0L0CJ01</accession>
<feature type="compositionally biased region" description="Low complexity" evidence="8">
    <location>
        <begin position="423"/>
        <end position="436"/>
    </location>
</feature>
<feature type="compositionally biased region" description="Low complexity" evidence="8">
    <location>
        <begin position="581"/>
        <end position="597"/>
    </location>
</feature>
<organism evidence="10 11">
    <name type="scientific">Lucilia cuprina</name>
    <name type="common">Green bottle fly</name>
    <name type="synonym">Australian sheep blowfly</name>
    <dbReference type="NCBI Taxonomy" id="7375"/>
    <lineage>
        <taxon>Eukaryota</taxon>
        <taxon>Metazoa</taxon>
        <taxon>Ecdysozoa</taxon>
        <taxon>Arthropoda</taxon>
        <taxon>Hexapoda</taxon>
        <taxon>Insecta</taxon>
        <taxon>Pterygota</taxon>
        <taxon>Neoptera</taxon>
        <taxon>Endopterygota</taxon>
        <taxon>Diptera</taxon>
        <taxon>Brachycera</taxon>
        <taxon>Muscomorpha</taxon>
        <taxon>Oestroidea</taxon>
        <taxon>Calliphoridae</taxon>
        <taxon>Luciliinae</taxon>
        <taxon>Lucilia</taxon>
    </lineage>
</organism>
<evidence type="ECO:0000259" key="9">
    <source>
        <dbReference type="PROSITE" id="PS50071"/>
    </source>
</evidence>
<dbReference type="GO" id="GO:0045926">
    <property type="term" value="P:negative regulation of growth"/>
    <property type="evidence" value="ECO:0007669"/>
    <property type="project" value="UniProtKB-ARBA"/>
</dbReference>
<gene>
    <name evidence="10" type="ORF">FF38_08340</name>
</gene>
<keyword evidence="4 7" id="KW-0371">Homeobox</keyword>
<evidence type="ECO:0000256" key="7">
    <source>
        <dbReference type="PROSITE-ProRule" id="PRU00108"/>
    </source>
</evidence>